<dbReference type="Proteomes" id="UP000460561">
    <property type="component" value="Unassembled WGS sequence"/>
</dbReference>
<gene>
    <name evidence="1" type="ORF">GRI39_09240</name>
</gene>
<dbReference type="EMBL" id="WTYQ01000003">
    <property type="protein sequence ID" value="MXP26219.1"/>
    <property type="molecule type" value="Genomic_DNA"/>
</dbReference>
<dbReference type="OrthoDB" id="7409377at2"/>
<name>A0A845AA42_9SPHN</name>
<proteinExistence type="predicted"/>
<protein>
    <submittedName>
        <fullName evidence="1">Formate dehydrogenase</fullName>
    </submittedName>
</protein>
<sequence>MSGSTIETLRRMANQIARNFEIMGHVDAVEATADHINMFWDPRMKKQIFGDGGQDLSPIAKAAIEELAQGEIPAHQTRATEFNAVDDIGQSDAG</sequence>
<keyword evidence="2" id="KW-1185">Reference proteome</keyword>
<dbReference type="AlphaFoldDB" id="A0A845AA42"/>
<evidence type="ECO:0000313" key="2">
    <source>
        <dbReference type="Proteomes" id="UP000460561"/>
    </source>
</evidence>
<comment type="caution">
    <text evidence="1">The sequence shown here is derived from an EMBL/GenBank/DDBJ whole genome shotgun (WGS) entry which is preliminary data.</text>
</comment>
<dbReference type="InterPro" id="IPR021074">
    <property type="entry name" value="Formate_DH_dsu"/>
</dbReference>
<reference evidence="1 2" key="1">
    <citation type="submission" date="2019-12" db="EMBL/GenBank/DDBJ databases">
        <title>Genomic-based taxomic classification of the family Erythrobacteraceae.</title>
        <authorList>
            <person name="Xu L."/>
        </authorList>
    </citation>
    <scope>NUCLEOTIDE SEQUENCE [LARGE SCALE GENOMIC DNA]</scope>
    <source>
        <strain evidence="1 2">DSM 18604</strain>
    </source>
</reference>
<accession>A0A845AA42</accession>
<organism evidence="1 2">
    <name type="scientific">Altericroceibacterium indicum</name>
    <dbReference type="NCBI Taxonomy" id="374177"/>
    <lineage>
        <taxon>Bacteria</taxon>
        <taxon>Pseudomonadati</taxon>
        <taxon>Pseudomonadota</taxon>
        <taxon>Alphaproteobacteria</taxon>
        <taxon>Sphingomonadales</taxon>
        <taxon>Erythrobacteraceae</taxon>
        <taxon>Altericroceibacterium</taxon>
    </lineage>
</organism>
<evidence type="ECO:0000313" key="1">
    <source>
        <dbReference type="EMBL" id="MXP26219.1"/>
    </source>
</evidence>
<dbReference type="Pfam" id="PF11390">
    <property type="entry name" value="FdsD"/>
    <property type="match status" value="1"/>
</dbReference>
<dbReference type="RefSeq" id="WP_160739425.1">
    <property type="nucleotide sequence ID" value="NZ_WTYQ01000003.1"/>
</dbReference>